<reference evidence="8 9" key="1">
    <citation type="journal article" date="2020" name="ISME J.">
        <title>Uncovering the hidden diversity of litter-decomposition mechanisms in mushroom-forming fungi.</title>
        <authorList>
            <person name="Floudas D."/>
            <person name="Bentzer J."/>
            <person name="Ahren D."/>
            <person name="Johansson T."/>
            <person name="Persson P."/>
            <person name="Tunlid A."/>
        </authorList>
    </citation>
    <scope>NUCLEOTIDE SEQUENCE [LARGE SCALE GENOMIC DNA]</scope>
    <source>
        <strain evidence="8 9">CBS 175.51</strain>
    </source>
</reference>
<dbReference type="PANTHER" id="PTHR13285">
    <property type="entry name" value="ACYLTRANSFERASE"/>
    <property type="match status" value="1"/>
</dbReference>
<evidence type="ECO:0000256" key="1">
    <source>
        <dbReference type="ARBA" id="ARBA00004141"/>
    </source>
</evidence>
<comment type="subcellular location">
    <subcellularLocation>
        <location evidence="1">Membrane</location>
        <topology evidence="1">Multi-pass membrane protein</topology>
    </subcellularLocation>
</comment>
<dbReference type="OrthoDB" id="420606at2759"/>
<dbReference type="GO" id="GO:0005783">
    <property type="term" value="C:endoplasmic reticulum"/>
    <property type="evidence" value="ECO:0007669"/>
    <property type="project" value="TreeGrafter"/>
</dbReference>
<evidence type="ECO:0000256" key="2">
    <source>
        <dbReference type="ARBA" id="ARBA00010323"/>
    </source>
</evidence>
<keyword evidence="3 7" id="KW-0812">Transmembrane</keyword>
<comment type="similarity">
    <text evidence="2">Belongs to the membrane-bound acyltransferase family.</text>
</comment>
<dbReference type="InterPro" id="IPR051085">
    <property type="entry name" value="MB_O-acyltransferase"/>
</dbReference>
<dbReference type="Pfam" id="PF03062">
    <property type="entry name" value="MBOAT"/>
    <property type="match status" value="1"/>
</dbReference>
<keyword evidence="4 7" id="KW-1133">Transmembrane helix</keyword>
<gene>
    <name evidence="8" type="ORF">D9611_001228</name>
</gene>
<evidence type="ECO:0000256" key="5">
    <source>
        <dbReference type="ARBA" id="ARBA00023136"/>
    </source>
</evidence>
<feature type="compositionally biased region" description="Polar residues" evidence="6">
    <location>
        <begin position="15"/>
        <end position="27"/>
    </location>
</feature>
<feature type="transmembrane region" description="Helical" evidence="7">
    <location>
        <begin position="304"/>
        <end position="322"/>
    </location>
</feature>
<comment type="caution">
    <text evidence="8">The sequence shown here is derived from an EMBL/GenBank/DDBJ whole genome shotgun (WGS) entry which is preliminary data.</text>
</comment>
<dbReference type="GO" id="GO:0006506">
    <property type="term" value="P:GPI anchor biosynthetic process"/>
    <property type="evidence" value="ECO:0007669"/>
    <property type="project" value="TreeGrafter"/>
</dbReference>
<dbReference type="GO" id="GO:0016020">
    <property type="term" value="C:membrane"/>
    <property type="evidence" value="ECO:0007669"/>
    <property type="project" value="UniProtKB-SubCell"/>
</dbReference>
<feature type="transmembrane region" description="Helical" evidence="7">
    <location>
        <begin position="483"/>
        <end position="505"/>
    </location>
</feature>
<feature type="transmembrane region" description="Helical" evidence="7">
    <location>
        <begin position="451"/>
        <end position="477"/>
    </location>
</feature>
<feature type="transmembrane region" description="Helical" evidence="7">
    <location>
        <begin position="68"/>
        <end position="87"/>
    </location>
</feature>
<keyword evidence="5 7" id="KW-0472">Membrane</keyword>
<name>A0A8H5CIT3_9AGAR</name>
<feature type="transmembrane region" description="Helical" evidence="7">
    <location>
        <begin position="128"/>
        <end position="145"/>
    </location>
</feature>
<feature type="transmembrane region" description="Helical" evidence="7">
    <location>
        <begin position="343"/>
        <end position="366"/>
    </location>
</feature>
<keyword evidence="9" id="KW-1185">Reference proteome</keyword>
<evidence type="ECO:0000256" key="4">
    <source>
        <dbReference type="ARBA" id="ARBA00022989"/>
    </source>
</evidence>
<dbReference type="GO" id="GO:0008374">
    <property type="term" value="F:O-acyltransferase activity"/>
    <property type="evidence" value="ECO:0007669"/>
    <property type="project" value="TreeGrafter"/>
</dbReference>
<evidence type="ECO:0000313" key="9">
    <source>
        <dbReference type="Proteomes" id="UP000541558"/>
    </source>
</evidence>
<dbReference type="Proteomes" id="UP000541558">
    <property type="component" value="Unassembled WGS sequence"/>
</dbReference>
<evidence type="ECO:0000256" key="3">
    <source>
        <dbReference type="ARBA" id="ARBA00022692"/>
    </source>
</evidence>
<feature type="transmembrane region" description="Helical" evidence="7">
    <location>
        <begin position="157"/>
        <end position="179"/>
    </location>
</feature>
<organism evidence="8 9">
    <name type="scientific">Ephemerocybe angulata</name>
    <dbReference type="NCBI Taxonomy" id="980116"/>
    <lineage>
        <taxon>Eukaryota</taxon>
        <taxon>Fungi</taxon>
        <taxon>Dikarya</taxon>
        <taxon>Basidiomycota</taxon>
        <taxon>Agaricomycotina</taxon>
        <taxon>Agaricomycetes</taxon>
        <taxon>Agaricomycetidae</taxon>
        <taxon>Agaricales</taxon>
        <taxon>Agaricineae</taxon>
        <taxon>Psathyrellaceae</taxon>
        <taxon>Ephemerocybe</taxon>
    </lineage>
</organism>
<evidence type="ECO:0000256" key="7">
    <source>
        <dbReference type="SAM" id="Phobius"/>
    </source>
</evidence>
<feature type="transmembrane region" description="Helical" evidence="7">
    <location>
        <begin position="378"/>
        <end position="395"/>
    </location>
</feature>
<feature type="region of interest" description="Disordered" evidence="6">
    <location>
        <begin position="1"/>
        <end position="27"/>
    </location>
</feature>
<feature type="region of interest" description="Disordered" evidence="6">
    <location>
        <begin position="40"/>
        <end position="61"/>
    </location>
</feature>
<evidence type="ECO:0000256" key="6">
    <source>
        <dbReference type="SAM" id="MobiDB-lite"/>
    </source>
</evidence>
<evidence type="ECO:0008006" key="10">
    <source>
        <dbReference type="Google" id="ProtNLM"/>
    </source>
</evidence>
<feature type="transmembrane region" description="Helical" evidence="7">
    <location>
        <begin position="560"/>
        <end position="577"/>
    </location>
</feature>
<protein>
    <recommendedName>
        <fullName evidence="10">MBOAT-domain-containing protein</fullName>
    </recommendedName>
</protein>
<dbReference type="PANTHER" id="PTHR13285:SF18">
    <property type="entry name" value="PROTEIN-CYSTEINE N-PALMITOYLTRANSFERASE RASP"/>
    <property type="match status" value="1"/>
</dbReference>
<evidence type="ECO:0000313" key="8">
    <source>
        <dbReference type="EMBL" id="KAF5342540.1"/>
    </source>
</evidence>
<sequence length="592" mass="67503">MNTQEPADTLPIYSPTPTNAHPPSIMSSKQRMTVLDLTVSTTTDKPSGTTNPRNPPSSSPSRWRTPEFCLYFVVLVVVLPIMAWIPISLSLESHPNYPFYQSKLSSGWLFGRKMDNSDAQYRSFRGNLSYLIGAASLYLLLKFLRRRLIPSSSKGEGLLYTIPLNALISLVVVFVLHGASALKLLAILSLNYTIAKQCKGSKLGPLLTWLFNGAVLFANELNHGYRFGAISPSLGYLDDIEGLYPRWHVIFNITMLRLISFNMDYYWSHSHQDRTLANKVQTAPSDKQRQEIPHPDGVYSYVNYIAYVLYPPLYIAGPILTFNDFMWQLRRPINLGASDVRNYFVRFLVSFFTMEFILHFMYVVAIKDRKAWIGDTPLQISMIGFWNLMVVWLKVSVSSDPTGWKATDRLWALADGIVAPENMVRCMANNYSTLGFWRSWHRSYNLWIIRYIYIPLGGSTNVILNTVLVFTFVALWHDLTFRLLAWGWLVSLFIVPELLATYLLPKSKFGKNAWYRHVCAIGAVANVLLMMAANLVGFVIGTDGIKFFVSQLLGTREGHQFLVVACACIFVGVQLMFEYREEEMRHGIYRRS</sequence>
<dbReference type="InterPro" id="IPR004299">
    <property type="entry name" value="MBOAT_fam"/>
</dbReference>
<accession>A0A8H5CIT3</accession>
<feature type="compositionally biased region" description="Low complexity" evidence="6">
    <location>
        <begin position="40"/>
        <end position="52"/>
    </location>
</feature>
<proteinExistence type="inferred from homology"/>
<dbReference type="AlphaFoldDB" id="A0A8H5CIT3"/>
<feature type="transmembrane region" description="Helical" evidence="7">
    <location>
        <begin position="517"/>
        <end position="540"/>
    </location>
</feature>
<dbReference type="EMBL" id="JAACJK010000001">
    <property type="protein sequence ID" value="KAF5342540.1"/>
    <property type="molecule type" value="Genomic_DNA"/>
</dbReference>